<keyword evidence="1 2" id="KW-0238">DNA-binding</keyword>
<dbReference type="PRINTS" id="PR00455">
    <property type="entry name" value="HTHTETR"/>
</dbReference>
<keyword evidence="5" id="KW-1185">Reference proteome</keyword>
<evidence type="ECO:0000259" key="3">
    <source>
        <dbReference type="PROSITE" id="PS50977"/>
    </source>
</evidence>
<protein>
    <recommendedName>
        <fullName evidence="3">HTH tetR-type domain-containing protein</fullName>
    </recommendedName>
</protein>
<dbReference type="InterPro" id="IPR001647">
    <property type="entry name" value="HTH_TetR"/>
</dbReference>
<evidence type="ECO:0000256" key="1">
    <source>
        <dbReference type="ARBA" id="ARBA00023125"/>
    </source>
</evidence>
<dbReference type="RefSeq" id="WP_057876864.1">
    <property type="nucleotide sequence ID" value="NZ_AYZD01000033.1"/>
</dbReference>
<dbReference type="InterPro" id="IPR050624">
    <property type="entry name" value="HTH-type_Tx_Regulator"/>
</dbReference>
<comment type="caution">
    <text evidence="4">The sequence shown here is derived from an EMBL/GenBank/DDBJ whole genome shotgun (WGS) entry which is preliminary data.</text>
</comment>
<evidence type="ECO:0000313" key="5">
    <source>
        <dbReference type="Proteomes" id="UP000051015"/>
    </source>
</evidence>
<accession>A0A0R2D452</accession>
<organism evidence="4 5">
    <name type="scientific">Liquorilactobacillus aquaticus DSM 21051</name>
    <dbReference type="NCBI Taxonomy" id="1423725"/>
    <lineage>
        <taxon>Bacteria</taxon>
        <taxon>Bacillati</taxon>
        <taxon>Bacillota</taxon>
        <taxon>Bacilli</taxon>
        <taxon>Lactobacillales</taxon>
        <taxon>Lactobacillaceae</taxon>
        <taxon>Liquorilactobacillus</taxon>
    </lineage>
</organism>
<sequence length="190" mass="21895">MSDKKQYTKIKILQTALEDIDKNGYEELSLRKLANNCGLTTGAFYKHFASKDELFMSLMLKLSVSLTENINLKSNEQYTPREELLHLGQNIFALFKEKTNLVDFLFFNPVAQSVYKQSSEVQNAFPLLRSVRTLINELIDYESLELDSTETFIKIWAFLQGYMLLVRNGVTEFDVTLLSATLNSLLRKDN</sequence>
<dbReference type="AlphaFoldDB" id="A0A0R2D452"/>
<dbReference type="EMBL" id="AYZD01000033">
    <property type="protein sequence ID" value="KRM95163.1"/>
    <property type="molecule type" value="Genomic_DNA"/>
</dbReference>
<name>A0A0R2D452_9LACO</name>
<dbReference type="InterPro" id="IPR009057">
    <property type="entry name" value="Homeodomain-like_sf"/>
</dbReference>
<dbReference type="InterPro" id="IPR023772">
    <property type="entry name" value="DNA-bd_HTH_TetR-type_CS"/>
</dbReference>
<proteinExistence type="predicted"/>
<dbReference type="PROSITE" id="PS01081">
    <property type="entry name" value="HTH_TETR_1"/>
    <property type="match status" value="1"/>
</dbReference>
<evidence type="ECO:0000256" key="2">
    <source>
        <dbReference type="PROSITE-ProRule" id="PRU00335"/>
    </source>
</evidence>
<dbReference type="PANTHER" id="PTHR43479">
    <property type="entry name" value="ACREF/ENVCD OPERON REPRESSOR-RELATED"/>
    <property type="match status" value="1"/>
</dbReference>
<reference evidence="4 5" key="1">
    <citation type="journal article" date="2015" name="Genome Announc.">
        <title>Expanding the biotechnology potential of lactobacilli through comparative genomics of 213 strains and associated genera.</title>
        <authorList>
            <person name="Sun Z."/>
            <person name="Harris H.M."/>
            <person name="McCann A."/>
            <person name="Guo C."/>
            <person name="Argimon S."/>
            <person name="Zhang W."/>
            <person name="Yang X."/>
            <person name="Jeffery I.B."/>
            <person name="Cooney J.C."/>
            <person name="Kagawa T.F."/>
            <person name="Liu W."/>
            <person name="Song Y."/>
            <person name="Salvetti E."/>
            <person name="Wrobel A."/>
            <person name="Rasinkangas P."/>
            <person name="Parkhill J."/>
            <person name="Rea M.C."/>
            <person name="O'Sullivan O."/>
            <person name="Ritari J."/>
            <person name="Douillard F.P."/>
            <person name="Paul Ross R."/>
            <person name="Yang R."/>
            <person name="Briner A.E."/>
            <person name="Felis G.E."/>
            <person name="de Vos W.M."/>
            <person name="Barrangou R."/>
            <person name="Klaenhammer T.R."/>
            <person name="Caufield P.W."/>
            <person name="Cui Y."/>
            <person name="Zhang H."/>
            <person name="O'Toole P.W."/>
        </authorList>
    </citation>
    <scope>NUCLEOTIDE SEQUENCE [LARGE SCALE GENOMIC DNA]</scope>
    <source>
        <strain evidence="4 5">DSM 21051</strain>
    </source>
</reference>
<feature type="DNA-binding region" description="H-T-H motif" evidence="2">
    <location>
        <begin position="29"/>
        <end position="48"/>
    </location>
</feature>
<dbReference type="PANTHER" id="PTHR43479:SF11">
    <property type="entry name" value="ACREF_ENVCD OPERON REPRESSOR-RELATED"/>
    <property type="match status" value="1"/>
</dbReference>
<dbReference type="PROSITE" id="PS50977">
    <property type="entry name" value="HTH_TETR_2"/>
    <property type="match status" value="1"/>
</dbReference>
<feature type="domain" description="HTH tetR-type" evidence="3">
    <location>
        <begin position="6"/>
        <end position="66"/>
    </location>
</feature>
<dbReference type="Proteomes" id="UP000051015">
    <property type="component" value="Unassembled WGS sequence"/>
</dbReference>
<dbReference type="Gene3D" id="1.10.357.10">
    <property type="entry name" value="Tetracycline Repressor, domain 2"/>
    <property type="match status" value="1"/>
</dbReference>
<dbReference type="SUPFAM" id="SSF46689">
    <property type="entry name" value="Homeodomain-like"/>
    <property type="match status" value="1"/>
</dbReference>
<dbReference type="GO" id="GO:0003677">
    <property type="term" value="F:DNA binding"/>
    <property type="evidence" value="ECO:0007669"/>
    <property type="project" value="UniProtKB-UniRule"/>
</dbReference>
<dbReference type="STRING" id="1423725.FC19_GL002258"/>
<dbReference type="PATRIC" id="fig|1423725.3.peg.2325"/>
<evidence type="ECO:0000313" key="4">
    <source>
        <dbReference type="EMBL" id="KRM95163.1"/>
    </source>
</evidence>
<gene>
    <name evidence="4" type="ORF">FC19_GL002258</name>
</gene>
<dbReference type="Pfam" id="PF00440">
    <property type="entry name" value="TetR_N"/>
    <property type="match status" value="1"/>
</dbReference>